<name>A0A0C3EMN7_PILCF</name>
<proteinExistence type="predicted"/>
<dbReference type="HOGENOM" id="CLU_2184975_0_0_1"/>
<gene>
    <name evidence="1" type="ORF">PILCRDRAFT_14849</name>
</gene>
<reference evidence="1 2" key="1">
    <citation type="submission" date="2014-04" db="EMBL/GenBank/DDBJ databases">
        <authorList>
            <consortium name="DOE Joint Genome Institute"/>
            <person name="Kuo A."/>
            <person name="Tarkka M."/>
            <person name="Buscot F."/>
            <person name="Kohler A."/>
            <person name="Nagy L.G."/>
            <person name="Floudas D."/>
            <person name="Copeland A."/>
            <person name="Barry K.W."/>
            <person name="Cichocki N."/>
            <person name="Veneault-Fourrey C."/>
            <person name="LaButti K."/>
            <person name="Lindquist E.A."/>
            <person name="Lipzen A."/>
            <person name="Lundell T."/>
            <person name="Morin E."/>
            <person name="Murat C."/>
            <person name="Sun H."/>
            <person name="Tunlid A."/>
            <person name="Henrissat B."/>
            <person name="Grigoriev I.V."/>
            <person name="Hibbett D.S."/>
            <person name="Martin F."/>
            <person name="Nordberg H.P."/>
            <person name="Cantor M.N."/>
            <person name="Hua S.X."/>
        </authorList>
    </citation>
    <scope>NUCLEOTIDE SEQUENCE [LARGE SCALE GENOMIC DNA]</scope>
    <source>
        <strain evidence="1 2">F 1598</strain>
    </source>
</reference>
<dbReference type="Proteomes" id="UP000054166">
    <property type="component" value="Unassembled WGS sequence"/>
</dbReference>
<evidence type="ECO:0000313" key="1">
    <source>
        <dbReference type="EMBL" id="KIM73860.1"/>
    </source>
</evidence>
<organism evidence="1 2">
    <name type="scientific">Piloderma croceum (strain F 1598)</name>
    <dbReference type="NCBI Taxonomy" id="765440"/>
    <lineage>
        <taxon>Eukaryota</taxon>
        <taxon>Fungi</taxon>
        <taxon>Dikarya</taxon>
        <taxon>Basidiomycota</taxon>
        <taxon>Agaricomycotina</taxon>
        <taxon>Agaricomycetes</taxon>
        <taxon>Agaricomycetidae</taxon>
        <taxon>Atheliales</taxon>
        <taxon>Atheliaceae</taxon>
        <taxon>Piloderma</taxon>
    </lineage>
</organism>
<sequence length="109" mass="12166">MQDAGWFDESPNGPADVGDLTPVLPAQLQSGKDWTAIVQRKRQELIDERCKNIPDNIDDINKTGNDPGSLAEVKIVDKTYLTAKFKAKTKKELSVSLQIMLQQKNLNNL</sequence>
<keyword evidence="2" id="KW-1185">Reference proteome</keyword>
<dbReference type="InParanoid" id="A0A0C3EMN7"/>
<reference evidence="2" key="2">
    <citation type="submission" date="2015-01" db="EMBL/GenBank/DDBJ databases">
        <title>Evolutionary Origins and Diversification of the Mycorrhizal Mutualists.</title>
        <authorList>
            <consortium name="DOE Joint Genome Institute"/>
            <consortium name="Mycorrhizal Genomics Consortium"/>
            <person name="Kohler A."/>
            <person name="Kuo A."/>
            <person name="Nagy L.G."/>
            <person name="Floudas D."/>
            <person name="Copeland A."/>
            <person name="Barry K.W."/>
            <person name="Cichocki N."/>
            <person name="Veneault-Fourrey C."/>
            <person name="LaButti K."/>
            <person name="Lindquist E.A."/>
            <person name="Lipzen A."/>
            <person name="Lundell T."/>
            <person name="Morin E."/>
            <person name="Murat C."/>
            <person name="Riley R."/>
            <person name="Ohm R."/>
            <person name="Sun H."/>
            <person name="Tunlid A."/>
            <person name="Henrissat B."/>
            <person name="Grigoriev I.V."/>
            <person name="Hibbett D.S."/>
            <person name="Martin F."/>
        </authorList>
    </citation>
    <scope>NUCLEOTIDE SEQUENCE [LARGE SCALE GENOMIC DNA]</scope>
    <source>
        <strain evidence="2">F 1598</strain>
    </source>
</reference>
<dbReference type="EMBL" id="KN833071">
    <property type="protein sequence ID" value="KIM73860.1"/>
    <property type="molecule type" value="Genomic_DNA"/>
</dbReference>
<dbReference type="AlphaFoldDB" id="A0A0C3EMN7"/>
<evidence type="ECO:0000313" key="2">
    <source>
        <dbReference type="Proteomes" id="UP000054166"/>
    </source>
</evidence>
<accession>A0A0C3EMN7</accession>
<protein>
    <submittedName>
        <fullName evidence="1">Uncharacterized protein</fullName>
    </submittedName>
</protein>